<dbReference type="GO" id="GO:0005549">
    <property type="term" value="F:odorant binding"/>
    <property type="evidence" value="ECO:0007669"/>
    <property type="project" value="InterPro"/>
</dbReference>
<dbReference type="EMBL" id="AY626791">
    <property type="protein sequence ID" value="AAX37829.1"/>
    <property type="molecule type" value="mRNA"/>
</dbReference>
<feature type="signal peptide" evidence="1">
    <location>
        <begin position="1"/>
        <end position="24"/>
    </location>
</feature>
<proteinExistence type="evidence at transcript level"/>
<evidence type="ECO:0000313" key="2">
    <source>
        <dbReference type="EMBL" id="AAX37829.1"/>
    </source>
</evidence>
<name>Q08G07_9ACAR</name>
<reference evidence="2" key="1">
    <citation type="submission" date="2004-05" db="EMBL/GenBank/DDBJ databases">
        <title>Cloning and expression of protective antigens from the hard tick Haemaphysalis qinghaiensis.</title>
        <authorList>
            <person name="Gao J.-L."/>
            <person name="Yin H."/>
            <person name="Luo J.-X."/>
        </authorList>
    </citation>
    <scope>NUCLEOTIDE SEQUENCE</scope>
</reference>
<keyword evidence="1" id="KW-0732">Signal</keyword>
<organism evidence="2">
    <name type="scientific">Haemaphysalis qinghaiensis</name>
    <dbReference type="NCBI Taxonomy" id="297592"/>
    <lineage>
        <taxon>Eukaryota</taxon>
        <taxon>Metazoa</taxon>
        <taxon>Ecdysozoa</taxon>
        <taxon>Arthropoda</taxon>
        <taxon>Chelicerata</taxon>
        <taxon>Arachnida</taxon>
        <taxon>Acari</taxon>
        <taxon>Parasitiformes</taxon>
        <taxon>Ixodida</taxon>
        <taxon>Ixodoidea</taxon>
        <taxon>Ixodidae</taxon>
        <taxon>Haemaphysalinae</taxon>
        <taxon>Haemaphysalis</taxon>
    </lineage>
</organism>
<dbReference type="InterPro" id="IPR036728">
    <property type="entry name" value="PBP_GOBP_sf"/>
</dbReference>
<reference evidence="2" key="2">
    <citation type="journal article" date="2007" name="Exp. Appl. Acarol.">
        <title>Cloning and characterization of a ribosomal protein L23a from Haemaphysalis qinghaiensis eggs by immuno screening of a cDNA expression library.</title>
        <authorList>
            <person name="Gao J."/>
            <person name="Luo J."/>
            <person name="Li Y."/>
            <person name="Fan R."/>
            <person name="Zhao H."/>
            <person name="Guan G."/>
            <person name="Liu J."/>
            <person name="Wiske B."/>
            <person name="Sugimoto C."/>
            <person name="Yin H."/>
        </authorList>
    </citation>
    <scope>NUCLEOTIDE SEQUENCE</scope>
</reference>
<evidence type="ECO:0000256" key="1">
    <source>
        <dbReference type="SAM" id="SignalP"/>
    </source>
</evidence>
<protein>
    <submittedName>
        <fullName evidence="2">Hq05</fullName>
    </submittedName>
</protein>
<accession>Q08G07</accession>
<dbReference type="SUPFAM" id="SSF47565">
    <property type="entry name" value="Insect pheromone/odorant-binding proteins"/>
    <property type="match status" value="1"/>
</dbReference>
<feature type="chain" id="PRO_5004166751" evidence="1">
    <location>
        <begin position="25"/>
        <end position="179"/>
    </location>
</feature>
<dbReference type="SMR" id="Q08G07"/>
<dbReference type="AlphaFoldDB" id="Q08G07"/>
<sequence>MVSLKAVLFVCALAFFTCVGSAPAAEPKQPEVNWGKCPQLKPTEEEKQQKAQVVDQCLDKIPIPDLDTANETVILKHREDVTTCALKTEGWFNKNGHYRFDRAKTEISNKKLPADVQPQVIAKHDECKKEAETKFPKNFIAQVQLYQACMDHHISQLCGVKIEGDSHGGHSAGGKKASA</sequence>